<dbReference type="InterPro" id="IPR009339">
    <property type="entry name" value="DUF998"/>
</dbReference>
<feature type="transmembrane region" description="Helical" evidence="1">
    <location>
        <begin position="112"/>
        <end position="129"/>
    </location>
</feature>
<evidence type="ECO:0000313" key="3">
    <source>
        <dbReference type="Proteomes" id="UP000663400"/>
    </source>
</evidence>
<feature type="transmembrane region" description="Helical" evidence="1">
    <location>
        <begin position="141"/>
        <end position="158"/>
    </location>
</feature>
<accession>A0ABX7REY3</accession>
<dbReference type="Proteomes" id="UP000663400">
    <property type="component" value="Chromosome"/>
</dbReference>
<feature type="transmembrane region" description="Helical" evidence="1">
    <location>
        <begin position="39"/>
        <end position="60"/>
    </location>
</feature>
<reference evidence="2 3" key="1">
    <citation type="submission" date="2021-02" db="EMBL/GenBank/DDBJ databases">
        <title>Lysobacter arenosi sp. nov., isolated from soil of gangwondo yeongwol, south Korea.</title>
        <authorList>
            <person name="Kim K.R."/>
            <person name="Kim K.H."/>
            <person name="Jeon C.O."/>
        </authorList>
    </citation>
    <scope>NUCLEOTIDE SEQUENCE [LARGE SCALE GENOMIC DNA]</scope>
    <source>
        <strain evidence="2 3">R7</strain>
    </source>
</reference>
<feature type="transmembrane region" description="Helical" evidence="1">
    <location>
        <begin position="164"/>
        <end position="181"/>
    </location>
</feature>
<keyword evidence="3" id="KW-1185">Reference proteome</keyword>
<keyword evidence="1" id="KW-1133">Transmembrane helix</keyword>
<evidence type="ECO:0000313" key="2">
    <source>
        <dbReference type="EMBL" id="QSX76734.1"/>
    </source>
</evidence>
<keyword evidence="1" id="KW-0472">Membrane</keyword>
<evidence type="ECO:0000256" key="1">
    <source>
        <dbReference type="SAM" id="Phobius"/>
    </source>
</evidence>
<dbReference type="EMBL" id="CP071517">
    <property type="protein sequence ID" value="QSX76734.1"/>
    <property type="molecule type" value="Genomic_DNA"/>
</dbReference>
<protein>
    <submittedName>
        <fullName evidence="2">DUF998 domain-containing protein</fullName>
    </submittedName>
</protein>
<feature type="transmembrane region" description="Helical" evidence="1">
    <location>
        <begin position="72"/>
        <end position="92"/>
    </location>
</feature>
<dbReference type="Pfam" id="PF06197">
    <property type="entry name" value="DUF998"/>
    <property type="match status" value="1"/>
</dbReference>
<keyword evidence="1" id="KW-0812">Transmembrane</keyword>
<organism evidence="2 3">
    <name type="scientific">Lysobacter arenosi</name>
    <dbReference type="NCBI Taxonomy" id="2795387"/>
    <lineage>
        <taxon>Bacteria</taxon>
        <taxon>Pseudomonadati</taxon>
        <taxon>Pseudomonadota</taxon>
        <taxon>Gammaproteobacteria</taxon>
        <taxon>Lysobacterales</taxon>
        <taxon>Lysobacteraceae</taxon>
        <taxon>Lysobacter</taxon>
    </lineage>
</organism>
<name>A0ABX7REY3_9GAMM</name>
<sequence length="184" mass="19482">MAVLCCAGAIFAFAAAFEPFSHQQHPIALLGARGVPGAIAFNLLCFVVPGLLAAFVAVRLRARLPGGAGRSAAIGVWMLAISALAFAAQGLWPLDPSDLENARSQRHATAWLLWWLSFAPGAVLLGLGVRRAQGWAGWARLFIAAGTLAIVLNALPATWLPGPIAQRVLLALWLACVWSASRRR</sequence>
<gene>
    <name evidence="2" type="ORF">HIV01_007685</name>
</gene>
<proteinExistence type="predicted"/>